<reference evidence="2 3" key="1">
    <citation type="submission" date="2017-12" db="EMBL/GenBank/DDBJ databases">
        <title>Sequencing the genomes of 1000 Actinobacteria strains.</title>
        <authorList>
            <person name="Klenk H.-P."/>
        </authorList>
    </citation>
    <scope>NUCLEOTIDE SEQUENCE [LARGE SCALE GENOMIC DNA]</scope>
    <source>
        <strain evidence="2 3">DSM 44489</strain>
    </source>
</reference>
<accession>A0A2N3VHU4</accession>
<feature type="domain" description="THIF-type NAD/FAD binding fold" evidence="1">
    <location>
        <begin position="119"/>
        <end position="260"/>
    </location>
</feature>
<dbReference type="GO" id="GO:0008641">
    <property type="term" value="F:ubiquitin-like modifier activating enzyme activity"/>
    <property type="evidence" value="ECO:0007669"/>
    <property type="project" value="InterPro"/>
</dbReference>
<dbReference type="Pfam" id="PF00899">
    <property type="entry name" value="ThiF"/>
    <property type="match status" value="1"/>
</dbReference>
<gene>
    <name evidence="2" type="ORF">ATK86_5647</name>
</gene>
<dbReference type="PANTHER" id="PTHR43267:SF3">
    <property type="entry name" value="THIF PROTEIN"/>
    <property type="match status" value="1"/>
</dbReference>
<dbReference type="PANTHER" id="PTHR43267">
    <property type="entry name" value="TRNA THREONYLCARBAMOYLADENOSINE DEHYDRATASE"/>
    <property type="match status" value="1"/>
</dbReference>
<dbReference type="InterPro" id="IPR045886">
    <property type="entry name" value="ThiF/MoeB/HesA"/>
</dbReference>
<evidence type="ECO:0000313" key="2">
    <source>
        <dbReference type="EMBL" id="PKV81184.1"/>
    </source>
</evidence>
<dbReference type="AlphaFoldDB" id="A0A2N3VHU4"/>
<proteinExistence type="predicted"/>
<dbReference type="RefSeq" id="WP_211300442.1">
    <property type="nucleotide sequence ID" value="NZ_PJMW01000002.1"/>
</dbReference>
<organism evidence="2 3">
    <name type="scientific">Nocardia fluminea</name>
    <dbReference type="NCBI Taxonomy" id="134984"/>
    <lineage>
        <taxon>Bacteria</taxon>
        <taxon>Bacillati</taxon>
        <taxon>Actinomycetota</taxon>
        <taxon>Actinomycetes</taxon>
        <taxon>Mycobacteriales</taxon>
        <taxon>Nocardiaceae</taxon>
        <taxon>Nocardia</taxon>
    </lineage>
</organism>
<dbReference type="CDD" id="cd01483">
    <property type="entry name" value="E1_enzyme_family"/>
    <property type="match status" value="1"/>
</dbReference>
<dbReference type="InterPro" id="IPR035985">
    <property type="entry name" value="Ubiquitin-activating_enz"/>
</dbReference>
<comment type="caution">
    <text evidence="2">The sequence shown here is derived from an EMBL/GenBank/DDBJ whole genome shotgun (WGS) entry which is preliminary data.</text>
</comment>
<name>A0A2N3VHU4_9NOCA</name>
<evidence type="ECO:0000259" key="1">
    <source>
        <dbReference type="Pfam" id="PF00899"/>
    </source>
</evidence>
<dbReference type="Proteomes" id="UP000233766">
    <property type="component" value="Unassembled WGS sequence"/>
</dbReference>
<dbReference type="GO" id="GO:0061503">
    <property type="term" value="F:tRNA threonylcarbamoyladenosine dehydratase"/>
    <property type="evidence" value="ECO:0007669"/>
    <property type="project" value="TreeGrafter"/>
</dbReference>
<dbReference type="SUPFAM" id="SSF69572">
    <property type="entry name" value="Activating enzymes of the ubiquitin-like proteins"/>
    <property type="match status" value="1"/>
</dbReference>
<dbReference type="Gene3D" id="3.40.50.720">
    <property type="entry name" value="NAD(P)-binding Rossmann-like Domain"/>
    <property type="match status" value="1"/>
</dbReference>
<dbReference type="InterPro" id="IPR000594">
    <property type="entry name" value="ThiF_NAD_FAD-bd"/>
</dbReference>
<dbReference type="EMBL" id="PJMW01000002">
    <property type="protein sequence ID" value="PKV81184.1"/>
    <property type="molecule type" value="Genomic_DNA"/>
</dbReference>
<protein>
    <submittedName>
        <fullName evidence="2">ThiF family protein</fullName>
    </submittedName>
</protein>
<sequence length="392" mass="42865">MVRHSSISRPVGLTPDAATSHFRPVLLDASSPEGLRDLETLAASSSVGAVHDMIEEQLDELIRCEDPAVAHSTGSLAAARRRICGTTPLWRWGTWVFYPWSGRLVHVLAREAFQRVRTDRNRNKIDRAQQRELRGRRIGVVGLSVGNSAAVTLAMEGVGGSFRLADFDTLGLSNLNRLRAGTGDLGVSKAVLAARQMFEIDPYLDIEVFTAGLTEESIGPFFDGVGGDEPLDLLVEECDTVWAKVAAREYARHRGIPVLMDANDRGLLDVERFDLEPRRPLFHGRTGDSTSSDVARMDRSELLSFLLAMVDGPRLSPAMRDAVGEIGRTLSSWPQLASGVMLGGALVADTARRILLGELIPSGRSYIDLDELIPATDSQIVPEFVRALEEVR</sequence>
<dbReference type="GO" id="GO:0061504">
    <property type="term" value="P:cyclic threonylcarbamoyladenosine biosynthetic process"/>
    <property type="evidence" value="ECO:0007669"/>
    <property type="project" value="TreeGrafter"/>
</dbReference>
<keyword evidence="3" id="KW-1185">Reference proteome</keyword>
<evidence type="ECO:0000313" key="3">
    <source>
        <dbReference type="Proteomes" id="UP000233766"/>
    </source>
</evidence>